<dbReference type="RefSeq" id="WP_042227224.1">
    <property type="nucleotide sequence ID" value="NZ_CP026520.1"/>
</dbReference>
<gene>
    <name evidence="3" type="ORF">M5X16_13710</name>
    <name evidence="4" type="ORF">PC41400_20205</name>
</gene>
<evidence type="ECO:0000313" key="3">
    <source>
        <dbReference type="EMBL" id="MCY9596832.1"/>
    </source>
</evidence>
<evidence type="ECO:0000313" key="5">
    <source>
        <dbReference type="Proteomes" id="UP000288943"/>
    </source>
</evidence>
<organism evidence="4 5">
    <name type="scientific">Paenibacillus chitinolyticus</name>
    <dbReference type="NCBI Taxonomy" id="79263"/>
    <lineage>
        <taxon>Bacteria</taxon>
        <taxon>Bacillati</taxon>
        <taxon>Bacillota</taxon>
        <taxon>Bacilli</taxon>
        <taxon>Bacillales</taxon>
        <taxon>Paenibacillaceae</taxon>
        <taxon>Paenibacillus</taxon>
    </lineage>
</organism>
<feature type="region of interest" description="Disordered" evidence="1">
    <location>
        <begin position="29"/>
        <end position="48"/>
    </location>
</feature>
<keyword evidence="2" id="KW-0732">Signal</keyword>
<reference evidence="4 5" key="1">
    <citation type="submission" date="2018-01" db="EMBL/GenBank/DDBJ databases">
        <title>The whole genome sequencing and assembly of Paenibacillus chitinolyticus KCCM 41400 strain.</title>
        <authorList>
            <person name="Kim J.-Y."/>
            <person name="Park M.-K."/>
            <person name="Lee Y.-J."/>
            <person name="Yi H."/>
            <person name="Bahn Y.-S."/>
            <person name="Kim J.F."/>
            <person name="Lee D.-W."/>
        </authorList>
    </citation>
    <scope>NUCLEOTIDE SEQUENCE [LARGE SCALE GENOMIC DNA]</scope>
    <source>
        <strain evidence="4 5">KCCM 41400</strain>
    </source>
</reference>
<dbReference type="PROSITE" id="PS51257">
    <property type="entry name" value="PROKAR_LIPOPROTEIN"/>
    <property type="match status" value="1"/>
</dbReference>
<dbReference type="KEGG" id="pchi:PC41400_20205"/>
<dbReference type="GeneID" id="95377118"/>
<dbReference type="EMBL" id="JAMDMJ010000015">
    <property type="protein sequence ID" value="MCY9596832.1"/>
    <property type="molecule type" value="Genomic_DNA"/>
</dbReference>
<dbReference type="Proteomes" id="UP000288943">
    <property type="component" value="Chromosome"/>
</dbReference>
<dbReference type="EMBL" id="CP026520">
    <property type="protein sequence ID" value="QAV19853.1"/>
    <property type="molecule type" value="Genomic_DNA"/>
</dbReference>
<feature type="compositionally biased region" description="Gly residues" evidence="1">
    <location>
        <begin position="419"/>
        <end position="442"/>
    </location>
</feature>
<dbReference type="AlphaFoldDB" id="A0A410WZU9"/>
<proteinExistence type="predicted"/>
<feature type="region of interest" description="Disordered" evidence="1">
    <location>
        <begin position="394"/>
        <end position="457"/>
    </location>
</feature>
<evidence type="ECO:0000313" key="4">
    <source>
        <dbReference type="EMBL" id="QAV19853.1"/>
    </source>
</evidence>
<evidence type="ECO:0000313" key="6">
    <source>
        <dbReference type="Proteomes" id="UP001527202"/>
    </source>
</evidence>
<feature type="compositionally biased region" description="Gly residues" evidence="1">
    <location>
        <begin position="397"/>
        <end position="408"/>
    </location>
</feature>
<feature type="compositionally biased region" description="Low complexity" evidence="1">
    <location>
        <begin position="29"/>
        <end position="43"/>
    </location>
</feature>
<reference evidence="3 6" key="2">
    <citation type="submission" date="2022-05" db="EMBL/GenBank/DDBJ databases">
        <title>Genome Sequencing of Bee-Associated Microbes.</title>
        <authorList>
            <person name="Dunlap C."/>
        </authorList>
    </citation>
    <scope>NUCLEOTIDE SEQUENCE [LARGE SCALE GENOMIC DNA]</scope>
    <source>
        <strain evidence="3 6">NRRL B-23120</strain>
    </source>
</reference>
<dbReference type="OrthoDB" id="1399160at2"/>
<feature type="chain" id="PRO_5039093965" evidence="2">
    <location>
        <begin position="20"/>
        <end position="457"/>
    </location>
</feature>
<accession>A0A410WZU9</accession>
<protein>
    <submittedName>
        <fullName evidence="4">ArsR family transcriptional regulator</fullName>
    </submittedName>
    <submittedName>
        <fullName evidence="3">Cell wall-binding repeat-containing protein</fullName>
    </submittedName>
</protein>
<feature type="signal peptide" evidence="2">
    <location>
        <begin position="1"/>
        <end position="19"/>
    </location>
</feature>
<name>A0A410WZU9_9BACL</name>
<evidence type="ECO:0000256" key="2">
    <source>
        <dbReference type="SAM" id="SignalP"/>
    </source>
</evidence>
<dbReference type="Proteomes" id="UP001527202">
    <property type="component" value="Unassembled WGS sequence"/>
</dbReference>
<evidence type="ECO:0000256" key="1">
    <source>
        <dbReference type="SAM" id="MobiDB-lite"/>
    </source>
</evidence>
<sequence length="457" mass="47388">MKKWIGVGLITLTASLALTGCLNDPSKNTAGGAAATQPATAAGSGEADSKAPWIASKNTTRINSSDPYEAAVLTSHTLWMATSDDNRPGGVVLVNPEEWQTALASADLIHHPNNGPVLFVNKDGIPDVTVRELKRLQPAGVESNQGVQAILVGNLDPKVEKQAKELGLKTDKIPADNPAAAAKAIDAYYAKVAKENPPSVIVGSSESKEYTMPAVNWISHMPEPLLYVSKDKVPQETIDALKTRDGKANIYLLGPDSVISAAVEKQLGEYGKVVRIAGKDPVENSIAFAKYKDPATGFGWGITTPGHNFSLISKENPDLALASAPFSHLGKHAPLIWTEKDKLPDSVMAYLMAVQPKYDKSPVEGPFNHAWLTGDERSISASGQGEIDSMLEIVSKTGGGHGGHGGMSGMPAAGDQSGTAGGDAGKNSGTGGTAGTGSGSASGPGKTDMSGMSHAGH</sequence>
<keyword evidence="6" id="KW-1185">Reference proteome</keyword>